<dbReference type="Proteomes" id="UP000024635">
    <property type="component" value="Unassembled WGS sequence"/>
</dbReference>
<dbReference type="EMBL" id="JARK01001346">
    <property type="protein sequence ID" value="EYC26255.1"/>
    <property type="molecule type" value="Genomic_DNA"/>
</dbReference>
<keyword evidence="2" id="KW-0812">Transmembrane</keyword>
<evidence type="ECO:0000256" key="1">
    <source>
        <dbReference type="SAM" id="Coils"/>
    </source>
</evidence>
<evidence type="ECO:0000313" key="4">
    <source>
        <dbReference type="Proteomes" id="UP000024635"/>
    </source>
</evidence>
<dbReference type="OrthoDB" id="5818040at2759"/>
<dbReference type="PANTHER" id="PTHR11238:SF9">
    <property type="entry name" value="PROMININ, ISOFORM D"/>
    <property type="match status" value="1"/>
</dbReference>
<keyword evidence="2" id="KW-0472">Membrane</keyword>
<evidence type="ECO:0000256" key="2">
    <source>
        <dbReference type="SAM" id="Phobius"/>
    </source>
</evidence>
<evidence type="ECO:0000313" key="3">
    <source>
        <dbReference type="EMBL" id="EYC26255.1"/>
    </source>
</evidence>
<feature type="transmembrane region" description="Helical" evidence="2">
    <location>
        <begin position="448"/>
        <end position="470"/>
    </location>
</feature>
<accession>A0A016VFQ4</accession>
<dbReference type="STRING" id="53326.A0A016VFQ4"/>
<feature type="transmembrane region" description="Helical" evidence="2">
    <location>
        <begin position="168"/>
        <end position="189"/>
    </location>
</feature>
<feature type="coiled-coil region" evidence="1">
    <location>
        <begin position="555"/>
        <end position="596"/>
    </location>
</feature>
<protein>
    <recommendedName>
        <fullName evidence="5">Prominin</fullName>
    </recommendedName>
</protein>
<keyword evidence="4" id="KW-1185">Reference proteome</keyword>
<comment type="caution">
    <text evidence="3">The sequence shown here is derived from an EMBL/GenBank/DDBJ whole genome shotgun (WGS) entry which is preliminary data.</text>
</comment>
<gene>
    <name evidence="3" type="primary">Acey_s0010.g1048</name>
    <name evidence="3" type="ORF">Y032_0010g1048</name>
</gene>
<sequence>MVVEQFHVDPVGEEETLLSLPEKWFNKLPGQRGDISFVDALEAWAKRSGTDGCGQKRRPRAKLSKKSTGYRLQRLATSLLREDKSKPPLCIFCLDDGADVDEACGKLQWSPDWPLFFAAHELCTLMVPEVLTIENPSSLGKQLFDTDIKQLNEAYARGRKLSDTSTSIRLLCLLLLTCSFVFILTGVILNSQSSSTLFTSMGNLKTNLGEVFEDISKFSENGKISLICFADNLVNDTLNEVTTNVQTMPKFLTDTFRELIGITIFDQVDVNKIQETITTSRQQCRSISKSIDDLQSSSPSRDCSAKLHALKTIIESLTDQLNNVEDIVSIRNIADTADKDLHRMISDKTKDVVGTVTNKVRSEYNGYRNKVEDDHTITDFLDKVKKGSGDALEQTYSSSVYTATKTLFAPLVSIPGIIALLFILIAATFITISCLGSRSSLSRYSSNFSGSFVMTGFYILIVFAFFVTILSSVEYLGGSFISTACKTLFQDPSLSRLPDFDKVELIPGDIDNVKISLGDVLTHCREDRTLYTATGLNSVLNSNYVLKKLELPSIKDGTAGLVDQAKQEMSKLQKQMKDHENQIKELRKHINDLTDELTPIVSLNECEATDQATTRKILDGVASLKTSILVIRDEVERISTALLSLLSLSPNVIDGKVDEITAKFTDLVEKPVRQGIDTGFNGLATDLLRCRGVYNVYQNLGSLVCEQIGAPYHGIWAATGLCGLCFLATAIIFLLLSHRSASSGAAKGRRR</sequence>
<name>A0A016VFQ4_9BILA</name>
<dbReference type="AlphaFoldDB" id="A0A016VFQ4"/>
<feature type="transmembrane region" description="Helical" evidence="2">
    <location>
        <begin position="715"/>
        <end position="736"/>
    </location>
</feature>
<evidence type="ECO:0008006" key="5">
    <source>
        <dbReference type="Google" id="ProtNLM"/>
    </source>
</evidence>
<proteinExistence type="predicted"/>
<feature type="transmembrane region" description="Helical" evidence="2">
    <location>
        <begin position="407"/>
        <end position="436"/>
    </location>
</feature>
<keyword evidence="2" id="KW-1133">Transmembrane helix</keyword>
<reference evidence="4" key="1">
    <citation type="journal article" date="2015" name="Nat. Genet.">
        <title>The genome and transcriptome of the zoonotic hookworm Ancylostoma ceylanicum identify infection-specific gene families.</title>
        <authorList>
            <person name="Schwarz E.M."/>
            <person name="Hu Y."/>
            <person name="Antoshechkin I."/>
            <person name="Miller M.M."/>
            <person name="Sternberg P.W."/>
            <person name="Aroian R.V."/>
        </authorList>
    </citation>
    <scope>NUCLEOTIDE SEQUENCE</scope>
    <source>
        <strain evidence="4">HY135</strain>
    </source>
</reference>
<dbReference type="PANTHER" id="PTHR11238">
    <property type="entry name" value="PROMININ ISOFORM D-RELATED"/>
    <property type="match status" value="1"/>
</dbReference>
<keyword evidence="1" id="KW-0175">Coiled coil</keyword>
<organism evidence="3 4">
    <name type="scientific">Ancylostoma ceylanicum</name>
    <dbReference type="NCBI Taxonomy" id="53326"/>
    <lineage>
        <taxon>Eukaryota</taxon>
        <taxon>Metazoa</taxon>
        <taxon>Ecdysozoa</taxon>
        <taxon>Nematoda</taxon>
        <taxon>Chromadorea</taxon>
        <taxon>Rhabditida</taxon>
        <taxon>Rhabditina</taxon>
        <taxon>Rhabditomorpha</taxon>
        <taxon>Strongyloidea</taxon>
        <taxon>Ancylostomatidae</taxon>
        <taxon>Ancylostomatinae</taxon>
        <taxon>Ancylostoma</taxon>
    </lineage>
</organism>